<organism evidence="3 4">
    <name type="scientific">Marssonina brunnea f. sp. multigermtubi (strain MB_m1)</name>
    <name type="common">Marssonina leaf spot fungus</name>
    <dbReference type="NCBI Taxonomy" id="1072389"/>
    <lineage>
        <taxon>Eukaryota</taxon>
        <taxon>Fungi</taxon>
        <taxon>Dikarya</taxon>
        <taxon>Ascomycota</taxon>
        <taxon>Pezizomycotina</taxon>
        <taxon>Leotiomycetes</taxon>
        <taxon>Helotiales</taxon>
        <taxon>Drepanopezizaceae</taxon>
        <taxon>Drepanopeziza</taxon>
    </lineage>
</organism>
<sequence>MLSSIGRAAVRRVAARGPQSTNQALQSSRLRRVEITQGNVSTQSRSPLNLQRSYATATKVVAKPNPKTIAKAKSKAQTVPKKAVKKAVKKPVKKKVAKKPAVKKSAKKVLTDAQKEKLKVAKARKQLRELKKTALSIPTAKPHTAWLIFFSQELKKDPGSGSAKCLEISTRYNNLSPSELEPLNRIAVQNQAYNDAQYKQWVASHTTDEIRLANNARASLKSLTGKKWPHIEDPRLPKRPALPWSLFIAERWASGDLKGIRVKDCLPSLRKEWNALDPKKRQAYEDTFAANKEQYLKDYKKAFGRDAPIVLKAQKNEN</sequence>
<dbReference type="GO" id="GO:0003677">
    <property type="term" value="F:DNA binding"/>
    <property type="evidence" value="ECO:0007669"/>
    <property type="project" value="UniProtKB-UniRule"/>
</dbReference>
<protein>
    <submittedName>
        <fullName evidence="3">HMG box protein</fullName>
    </submittedName>
</protein>
<dbReference type="Proteomes" id="UP000006753">
    <property type="component" value="Unassembled WGS sequence"/>
</dbReference>
<dbReference type="InterPro" id="IPR036910">
    <property type="entry name" value="HMG_box_dom_sf"/>
</dbReference>
<evidence type="ECO:0000256" key="1">
    <source>
        <dbReference type="PROSITE-ProRule" id="PRU00267"/>
    </source>
</evidence>
<proteinExistence type="predicted"/>
<dbReference type="STRING" id="1072389.K1WEL7"/>
<evidence type="ECO:0000313" key="3">
    <source>
        <dbReference type="EMBL" id="EKD15905.1"/>
    </source>
</evidence>
<evidence type="ECO:0000259" key="2">
    <source>
        <dbReference type="PROSITE" id="PS50118"/>
    </source>
</evidence>
<dbReference type="OrthoDB" id="1919336at2759"/>
<dbReference type="SMART" id="SM00398">
    <property type="entry name" value="HMG"/>
    <property type="match status" value="2"/>
</dbReference>
<dbReference type="OMA" id="WVKSHTP"/>
<dbReference type="GeneID" id="18761851"/>
<keyword evidence="4" id="KW-1185">Reference proteome</keyword>
<dbReference type="eggNOG" id="ENOG502SA5X">
    <property type="taxonomic scope" value="Eukaryota"/>
</dbReference>
<evidence type="ECO:0000313" key="4">
    <source>
        <dbReference type="Proteomes" id="UP000006753"/>
    </source>
</evidence>
<dbReference type="PROSITE" id="PS50118">
    <property type="entry name" value="HMG_BOX_2"/>
    <property type="match status" value="1"/>
</dbReference>
<dbReference type="AlphaFoldDB" id="K1WEL7"/>
<feature type="domain" description="HMG box" evidence="2">
    <location>
        <begin position="237"/>
        <end position="303"/>
    </location>
</feature>
<gene>
    <name evidence="3" type="ORF">MBM_05916</name>
</gene>
<dbReference type="KEGG" id="mbe:MBM_05916"/>
<dbReference type="EMBL" id="JH921440">
    <property type="protein sequence ID" value="EKD15905.1"/>
    <property type="molecule type" value="Genomic_DNA"/>
</dbReference>
<name>K1WEL7_MARBU</name>
<keyword evidence="1" id="KW-0539">Nucleus</keyword>
<accession>K1WEL7</accession>
<reference evidence="3 4" key="1">
    <citation type="journal article" date="2012" name="BMC Genomics">
        <title>Sequencing the genome of Marssonina brunnea reveals fungus-poplar co-evolution.</title>
        <authorList>
            <person name="Zhu S."/>
            <person name="Cao Y.-Z."/>
            <person name="Jiang C."/>
            <person name="Tan B.-Y."/>
            <person name="Wang Z."/>
            <person name="Feng S."/>
            <person name="Zhang L."/>
            <person name="Su X.-H."/>
            <person name="Brejova B."/>
            <person name="Vinar T."/>
            <person name="Xu M."/>
            <person name="Wang M.-X."/>
            <person name="Zhang S.-G."/>
            <person name="Huang M.-R."/>
            <person name="Wu R."/>
            <person name="Zhou Y."/>
        </authorList>
    </citation>
    <scope>NUCLEOTIDE SEQUENCE [LARGE SCALE GENOMIC DNA]</scope>
    <source>
        <strain evidence="3 4">MB_m1</strain>
    </source>
</reference>
<dbReference type="InterPro" id="IPR009071">
    <property type="entry name" value="HMG_box_dom"/>
</dbReference>
<dbReference type="SUPFAM" id="SSF47095">
    <property type="entry name" value="HMG-box"/>
    <property type="match status" value="2"/>
</dbReference>
<keyword evidence="1" id="KW-0238">DNA-binding</keyword>
<dbReference type="HOGENOM" id="CLU_048021_2_0_1"/>
<feature type="DNA-binding region" description="HMG box" evidence="1">
    <location>
        <begin position="237"/>
        <end position="303"/>
    </location>
</feature>
<dbReference type="Gene3D" id="1.10.30.10">
    <property type="entry name" value="High mobility group box domain"/>
    <property type="match status" value="2"/>
</dbReference>
<dbReference type="InParanoid" id="K1WEL7"/>
<dbReference type="GO" id="GO:0005634">
    <property type="term" value="C:nucleus"/>
    <property type="evidence" value="ECO:0007669"/>
    <property type="project" value="UniProtKB-UniRule"/>
</dbReference>